<gene>
    <name evidence="1" type="ORF">BTMF_LOCUS6674</name>
</gene>
<protein>
    <submittedName>
        <fullName evidence="3">Copine domain-containing protein</fullName>
    </submittedName>
</protein>
<dbReference type="WBParaSite" id="BTMF_0000862301-mRNA-1">
    <property type="protein sequence ID" value="BTMF_0000862301-mRNA-1"/>
    <property type="gene ID" value="BTMF_0000862301"/>
</dbReference>
<evidence type="ECO:0000313" key="3">
    <source>
        <dbReference type="WBParaSite" id="BTMF_0000862301-mRNA-1"/>
    </source>
</evidence>
<proteinExistence type="predicted"/>
<name>A0A0R3QLP4_9BILA</name>
<reference evidence="1" key="2">
    <citation type="submission" date="2018-11" db="EMBL/GenBank/DDBJ databases">
        <authorList>
            <consortium name="Pathogen Informatics"/>
        </authorList>
    </citation>
    <scope>NUCLEOTIDE SEQUENCE [LARGE SCALE GENOMIC DNA]</scope>
</reference>
<evidence type="ECO:0000313" key="2">
    <source>
        <dbReference type="Proteomes" id="UP000280834"/>
    </source>
</evidence>
<accession>A0A0R3QLP4</accession>
<dbReference type="EMBL" id="UZAG01015672">
    <property type="protein sequence ID" value="VDO22389.1"/>
    <property type="molecule type" value="Genomic_DNA"/>
</dbReference>
<dbReference type="Proteomes" id="UP000280834">
    <property type="component" value="Unassembled WGS sequence"/>
</dbReference>
<keyword evidence="2" id="KW-1185">Reference proteome</keyword>
<organism evidence="3">
    <name type="scientific">Brugia timori</name>
    <dbReference type="NCBI Taxonomy" id="42155"/>
    <lineage>
        <taxon>Eukaryota</taxon>
        <taxon>Metazoa</taxon>
        <taxon>Ecdysozoa</taxon>
        <taxon>Nematoda</taxon>
        <taxon>Chromadorea</taxon>
        <taxon>Rhabditida</taxon>
        <taxon>Spirurina</taxon>
        <taxon>Spiruromorpha</taxon>
        <taxon>Filarioidea</taxon>
        <taxon>Onchocercidae</taxon>
        <taxon>Brugia</taxon>
    </lineage>
</organism>
<reference evidence="3" key="1">
    <citation type="submission" date="2017-02" db="UniProtKB">
        <authorList>
            <consortium name="WormBaseParasite"/>
        </authorList>
    </citation>
    <scope>IDENTIFICATION</scope>
</reference>
<sequence>MKITAAITKTKIVTIAIAELITVMATFRPEKNYSVLLLKRISICLFRFSYLI</sequence>
<evidence type="ECO:0000313" key="1">
    <source>
        <dbReference type="EMBL" id="VDO22389.1"/>
    </source>
</evidence>
<dbReference type="AlphaFoldDB" id="A0A0R3QLP4"/>